<comment type="caution">
    <text evidence="4">The sequence shown here is derived from an EMBL/GenBank/DDBJ whole genome shotgun (WGS) entry which is preliminary data.</text>
</comment>
<accession>A0ABT9Y796</accession>
<name>A0ABT9Y796_9FIRM</name>
<feature type="domain" description="Nudix hydrolase" evidence="3">
    <location>
        <begin position="52"/>
        <end position="182"/>
    </location>
</feature>
<dbReference type="SUPFAM" id="SSF55811">
    <property type="entry name" value="Nudix"/>
    <property type="match status" value="1"/>
</dbReference>
<keyword evidence="5" id="KW-1185">Reference proteome</keyword>
<evidence type="ECO:0000313" key="5">
    <source>
        <dbReference type="Proteomes" id="UP001239167"/>
    </source>
</evidence>
<dbReference type="Proteomes" id="UP001239167">
    <property type="component" value="Unassembled WGS sequence"/>
</dbReference>
<reference evidence="4 5" key="1">
    <citation type="submission" date="2023-07" db="EMBL/GenBank/DDBJ databases">
        <title>Genomic Encyclopedia of Type Strains, Phase IV (KMG-IV): sequencing the most valuable type-strain genomes for metagenomic binning, comparative biology and taxonomic classification.</title>
        <authorList>
            <person name="Goeker M."/>
        </authorList>
    </citation>
    <scope>NUCLEOTIDE SEQUENCE [LARGE SCALE GENOMIC DNA]</scope>
    <source>
        <strain evidence="4 5">DSM 16980</strain>
    </source>
</reference>
<dbReference type="PROSITE" id="PS51462">
    <property type="entry name" value="NUDIX"/>
    <property type="match status" value="1"/>
</dbReference>
<proteinExistence type="predicted"/>
<dbReference type="GO" id="GO:0047631">
    <property type="term" value="F:ADP-ribose diphosphatase activity"/>
    <property type="evidence" value="ECO:0007669"/>
    <property type="project" value="UniProtKB-EC"/>
</dbReference>
<organism evidence="4 5">
    <name type="scientific">Pectinatus haikarae</name>
    <dbReference type="NCBI Taxonomy" id="349096"/>
    <lineage>
        <taxon>Bacteria</taxon>
        <taxon>Bacillati</taxon>
        <taxon>Bacillota</taxon>
        <taxon>Negativicutes</taxon>
        <taxon>Selenomonadales</taxon>
        <taxon>Selenomonadaceae</taxon>
        <taxon>Pectinatus</taxon>
    </lineage>
</organism>
<sequence>MKNIFDLEMKYMYEDLIEKKIASVNVFDGDLLHVKKDEVELPNGRYASREWIEHPGASAVIPYTADGNIIMVRQYRYPVRQVTLEIPAGKLDLEGEDPLACAKRELSEETGYTSEKYTKLLTLATTVGFSNEYIHIYLAEELKAGQMHPDEDEFLNLLTIPLAKAVQMVYNGEIIDAKSVSAILLVNMIKNKEC</sequence>
<gene>
    <name evidence="4" type="ORF">J2S01_001132</name>
</gene>
<evidence type="ECO:0000313" key="4">
    <source>
        <dbReference type="EMBL" id="MDQ0203416.1"/>
    </source>
</evidence>
<dbReference type="EMBL" id="JAUSUE010000006">
    <property type="protein sequence ID" value="MDQ0203416.1"/>
    <property type="molecule type" value="Genomic_DNA"/>
</dbReference>
<evidence type="ECO:0000259" key="3">
    <source>
        <dbReference type="PROSITE" id="PS51462"/>
    </source>
</evidence>
<comment type="cofactor">
    <cofactor evidence="1">
        <name>Mg(2+)</name>
        <dbReference type="ChEBI" id="CHEBI:18420"/>
    </cofactor>
</comment>
<dbReference type="EC" id="3.6.1.13" evidence="4"/>
<dbReference type="PANTHER" id="PTHR11839:SF18">
    <property type="entry name" value="NUDIX HYDROLASE DOMAIN-CONTAINING PROTEIN"/>
    <property type="match status" value="1"/>
</dbReference>
<dbReference type="InterPro" id="IPR000086">
    <property type="entry name" value="NUDIX_hydrolase_dom"/>
</dbReference>
<keyword evidence="2 4" id="KW-0378">Hydrolase</keyword>
<protein>
    <submittedName>
        <fullName evidence="4">ADP-ribose pyrophosphatase</fullName>
        <ecNumber evidence="4">3.6.1.13</ecNumber>
    </submittedName>
</protein>
<dbReference type="PANTHER" id="PTHR11839">
    <property type="entry name" value="UDP/ADP-SUGAR PYROPHOSPHATASE"/>
    <property type="match status" value="1"/>
</dbReference>
<dbReference type="Gene3D" id="3.90.79.10">
    <property type="entry name" value="Nucleoside Triphosphate Pyrophosphohydrolase"/>
    <property type="match status" value="1"/>
</dbReference>
<dbReference type="Pfam" id="PF00293">
    <property type="entry name" value="NUDIX"/>
    <property type="match status" value="1"/>
</dbReference>
<evidence type="ECO:0000256" key="1">
    <source>
        <dbReference type="ARBA" id="ARBA00001946"/>
    </source>
</evidence>
<dbReference type="InterPro" id="IPR015797">
    <property type="entry name" value="NUDIX_hydrolase-like_dom_sf"/>
</dbReference>
<evidence type="ECO:0000256" key="2">
    <source>
        <dbReference type="ARBA" id="ARBA00022801"/>
    </source>
</evidence>